<reference evidence="2 3" key="1">
    <citation type="submission" date="2021-06" db="EMBL/GenBank/DDBJ databases">
        <title>Caerostris extrusa draft genome.</title>
        <authorList>
            <person name="Kono N."/>
            <person name="Arakawa K."/>
        </authorList>
    </citation>
    <scope>NUCLEOTIDE SEQUENCE [LARGE SCALE GENOMIC DNA]</scope>
</reference>
<dbReference type="Proteomes" id="UP001054945">
    <property type="component" value="Unassembled WGS sequence"/>
</dbReference>
<feature type="region of interest" description="Disordered" evidence="1">
    <location>
        <begin position="1"/>
        <end position="64"/>
    </location>
</feature>
<dbReference type="AlphaFoldDB" id="A0AAV4U7K7"/>
<sequence length="121" mass="13453">MYKRCPATNRLRAERRRSERILPSSETTTNSGSRFKNLSPDLRGRGGRSSNERAPSSRLALSNRLRVERGGVSESFHHRKQRQTAEVALKIYPLLGGGGRSSNKRALSSRLALSSKAILYG</sequence>
<organism evidence="2 3">
    <name type="scientific">Caerostris extrusa</name>
    <name type="common">Bark spider</name>
    <name type="synonym">Caerostris bankana</name>
    <dbReference type="NCBI Taxonomy" id="172846"/>
    <lineage>
        <taxon>Eukaryota</taxon>
        <taxon>Metazoa</taxon>
        <taxon>Ecdysozoa</taxon>
        <taxon>Arthropoda</taxon>
        <taxon>Chelicerata</taxon>
        <taxon>Arachnida</taxon>
        <taxon>Araneae</taxon>
        <taxon>Araneomorphae</taxon>
        <taxon>Entelegynae</taxon>
        <taxon>Araneoidea</taxon>
        <taxon>Araneidae</taxon>
        <taxon>Caerostris</taxon>
    </lineage>
</organism>
<evidence type="ECO:0000256" key="1">
    <source>
        <dbReference type="SAM" id="MobiDB-lite"/>
    </source>
</evidence>
<feature type="compositionally biased region" description="Polar residues" evidence="1">
    <location>
        <begin position="24"/>
        <end position="36"/>
    </location>
</feature>
<protein>
    <submittedName>
        <fullName evidence="2">Uncharacterized protein</fullName>
    </submittedName>
</protein>
<gene>
    <name evidence="2" type="ORF">CEXT_758031</name>
</gene>
<name>A0AAV4U7K7_CAEEX</name>
<proteinExistence type="predicted"/>
<dbReference type="EMBL" id="BPLR01012399">
    <property type="protein sequence ID" value="GIY53752.1"/>
    <property type="molecule type" value="Genomic_DNA"/>
</dbReference>
<keyword evidence="3" id="KW-1185">Reference proteome</keyword>
<accession>A0AAV4U7K7</accession>
<evidence type="ECO:0000313" key="2">
    <source>
        <dbReference type="EMBL" id="GIY53752.1"/>
    </source>
</evidence>
<evidence type="ECO:0000313" key="3">
    <source>
        <dbReference type="Proteomes" id="UP001054945"/>
    </source>
</evidence>
<comment type="caution">
    <text evidence="2">The sequence shown here is derived from an EMBL/GenBank/DDBJ whole genome shotgun (WGS) entry which is preliminary data.</text>
</comment>